<sequence length="167" mass="18734">MTVKVDWVNATLLHEAYWHYRIIATTVPWAKRAPNMPSELTEAIVCLCTGAELIDEGHGDILLPKGLIGEVKGTSSSDGDLSSFSPSSEFDKLYFVHMDPQTHDIYHVYDLGLNRKSIARIKVNNTSTFADHAKGNRRPRFSIIDQIIRPGGLKPTWKVDMSKRAII</sequence>
<name>A0A6J7A9M8_9ZZZZ</name>
<reference evidence="1" key="1">
    <citation type="submission" date="2020-05" db="EMBL/GenBank/DDBJ databases">
        <authorList>
            <person name="Chiriac C."/>
            <person name="Salcher M."/>
            <person name="Ghai R."/>
            <person name="Kavagutti S V."/>
        </authorList>
    </citation>
    <scope>NUCLEOTIDE SEQUENCE</scope>
</reference>
<dbReference type="EMBL" id="CAFABF010000039">
    <property type="protein sequence ID" value="CAB4829180.1"/>
    <property type="molecule type" value="Genomic_DNA"/>
</dbReference>
<dbReference type="Pfam" id="PF09504">
    <property type="entry name" value="RE_Bsp6I"/>
    <property type="match status" value="1"/>
</dbReference>
<proteinExistence type="predicted"/>
<dbReference type="AlphaFoldDB" id="A0A6J7A9M8"/>
<dbReference type="InterPro" id="IPR019037">
    <property type="entry name" value="Restrct_endonuc_II_Bsp6I"/>
</dbReference>
<gene>
    <name evidence="1" type="ORF">UFOPK3167_00840</name>
</gene>
<organism evidence="1">
    <name type="scientific">freshwater metagenome</name>
    <dbReference type="NCBI Taxonomy" id="449393"/>
    <lineage>
        <taxon>unclassified sequences</taxon>
        <taxon>metagenomes</taxon>
        <taxon>ecological metagenomes</taxon>
    </lineage>
</organism>
<accession>A0A6J7A9M8</accession>
<protein>
    <submittedName>
        <fullName evidence="1">Unannotated protein</fullName>
    </submittedName>
</protein>
<evidence type="ECO:0000313" key="1">
    <source>
        <dbReference type="EMBL" id="CAB4829180.1"/>
    </source>
</evidence>